<organism evidence="1 2">
    <name type="scientific">Rotaria socialis</name>
    <dbReference type="NCBI Taxonomy" id="392032"/>
    <lineage>
        <taxon>Eukaryota</taxon>
        <taxon>Metazoa</taxon>
        <taxon>Spiralia</taxon>
        <taxon>Gnathifera</taxon>
        <taxon>Rotifera</taxon>
        <taxon>Eurotatoria</taxon>
        <taxon>Bdelloidea</taxon>
        <taxon>Philodinida</taxon>
        <taxon>Philodinidae</taxon>
        <taxon>Rotaria</taxon>
    </lineage>
</organism>
<evidence type="ECO:0000313" key="1">
    <source>
        <dbReference type="EMBL" id="CAF3392892.1"/>
    </source>
</evidence>
<dbReference type="AlphaFoldDB" id="A0A817ZSM9"/>
<protein>
    <submittedName>
        <fullName evidence="1">Uncharacterized protein</fullName>
    </submittedName>
</protein>
<evidence type="ECO:0000313" key="2">
    <source>
        <dbReference type="Proteomes" id="UP000663869"/>
    </source>
</evidence>
<gene>
    <name evidence="1" type="ORF">FME351_LOCUS8320</name>
</gene>
<comment type="caution">
    <text evidence="1">The sequence shown here is derived from an EMBL/GenBank/DDBJ whole genome shotgun (WGS) entry which is preliminary data.</text>
</comment>
<name>A0A817ZSM9_9BILA</name>
<proteinExistence type="predicted"/>
<sequence>MHYMQDNATVIAGGRGNQAYILAAAPIYDEWIRNNYELRVWQTYLQIGIQGRHWAKEIVSSKRIVKLFQLWKSEQSSYSAMLNISEPVPSIPEIGQI</sequence>
<dbReference type="Proteomes" id="UP000663869">
    <property type="component" value="Unassembled WGS sequence"/>
</dbReference>
<reference evidence="1" key="1">
    <citation type="submission" date="2021-02" db="EMBL/GenBank/DDBJ databases">
        <authorList>
            <person name="Nowell W R."/>
        </authorList>
    </citation>
    <scope>NUCLEOTIDE SEQUENCE</scope>
</reference>
<dbReference type="EMBL" id="CAJNYU010000835">
    <property type="protein sequence ID" value="CAF3392892.1"/>
    <property type="molecule type" value="Genomic_DNA"/>
</dbReference>
<accession>A0A817ZSM9</accession>